<dbReference type="EMBL" id="GBRH01159479">
    <property type="protein sequence ID" value="JAE38417.1"/>
    <property type="molecule type" value="Transcribed_RNA"/>
</dbReference>
<proteinExistence type="predicted"/>
<accession>A0A0A9HNV3</accession>
<name>A0A0A9HNV3_ARUDO</name>
<dbReference type="AlphaFoldDB" id="A0A0A9HNV3"/>
<protein>
    <submittedName>
        <fullName evidence="2">Uncharacterized protein</fullName>
    </submittedName>
</protein>
<evidence type="ECO:0000256" key="1">
    <source>
        <dbReference type="SAM" id="MobiDB-lite"/>
    </source>
</evidence>
<evidence type="ECO:0000313" key="2">
    <source>
        <dbReference type="EMBL" id="JAE38417.1"/>
    </source>
</evidence>
<organism evidence="2">
    <name type="scientific">Arundo donax</name>
    <name type="common">Giant reed</name>
    <name type="synonym">Donax arundinaceus</name>
    <dbReference type="NCBI Taxonomy" id="35708"/>
    <lineage>
        <taxon>Eukaryota</taxon>
        <taxon>Viridiplantae</taxon>
        <taxon>Streptophyta</taxon>
        <taxon>Embryophyta</taxon>
        <taxon>Tracheophyta</taxon>
        <taxon>Spermatophyta</taxon>
        <taxon>Magnoliopsida</taxon>
        <taxon>Liliopsida</taxon>
        <taxon>Poales</taxon>
        <taxon>Poaceae</taxon>
        <taxon>PACMAD clade</taxon>
        <taxon>Arundinoideae</taxon>
        <taxon>Arundineae</taxon>
        <taxon>Arundo</taxon>
    </lineage>
</organism>
<reference evidence="2" key="2">
    <citation type="journal article" date="2015" name="Data Brief">
        <title>Shoot transcriptome of the giant reed, Arundo donax.</title>
        <authorList>
            <person name="Barrero R.A."/>
            <person name="Guerrero F.D."/>
            <person name="Moolhuijzen P."/>
            <person name="Goolsby J.A."/>
            <person name="Tidwell J."/>
            <person name="Bellgard S.E."/>
            <person name="Bellgard M.I."/>
        </authorList>
    </citation>
    <scope>NUCLEOTIDE SEQUENCE</scope>
    <source>
        <tissue evidence="2">Shoot tissue taken approximately 20 cm above the soil surface</tissue>
    </source>
</reference>
<sequence length="206" mass="21479">MNVAHGTLCSSAIAGSQWWQKSLMIQFGFLPPATASARNAANGAARPSTAFLMSSFFSGFTSAVDSAPSGRPSTIGAGSGTRRMRGDRCAGTGGSLATFLGVERKVTAWPLDARRLASSRYGIMCPNASHGNSTTSSFVAAAAAASSIVVTLLTCNVTKVLDPIIMGCNFVRLELKCYSCNWRGSGSCSSIAVCRMPSRASRGRLF</sequence>
<feature type="region of interest" description="Disordered" evidence="1">
    <location>
        <begin position="63"/>
        <end position="86"/>
    </location>
</feature>
<reference evidence="2" key="1">
    <citation type="submission" date="2014-09" db="EMBL/GenBank/DDBJ databases">
        <authorList>
            <person name="Magalhaes I.L.F."/>
            <person name="Oliveira U."/>
            <person name="Santos F.R."/>
            <person name="Vidigal T.H.D.A."/>
            <person name="Brescovit A.D."/>
            <person name="Santos A.J."/>
        </authorList>
    </citation>
    <scope>NUCLEOTIDE SEQUENCE</scope>
    <source>
        <tissue evidence="2">Shoot tissue taken approximately 20 cm above the soil surface</tissue>
    </source>
</reference>